<accession>A0A2S8GQ13</accession>
<evidence type="ECO:0000313" key="3">
    <source>
        <dbReference type="EMBL" id="PQO46517.1"/>
    </source>
</evidence>
<feature type="signal peptide" evidence="1">
    <location>
        <begin position="1"/>
        <end position="21"/>
    </location>
</feature>
<evidence type="ECO:0000313" key="4">
    <source>
        <dbReference type="Proteomes" id="UP000237819"/>
    </source>
</evidence>
<name>A0A2S8GQ13_9BACT</name>
<dbReference type="Proteomes" id="UP000237819">
    <property type="component" value="Unassembled WGS sequence"/>
</dbReference>
<dbReference type="InterPro" id="IPR029062">
    <property type="entry name" value="Class_I_gatase-like"/>
</dbReference>
<dbReference type="Gene3D" id="3.40.50.880">
    <property type="match status" value="1"/>
</dbReference>
<dbReference type="OrthoDB" id="272395at2"/>
<dbReference type="InterPro" id="IPR029010">
    <property type="entry name" value="ThuA-like"/>
</dbReference>
<feature type="domain" description="ThuA-like" evidence="2">
    <location>
        <begin position="342"/>
        <end position="523"/>
    </location>
</feature>
<comment type="caution">
    <text evidence="3">The sequence shown here is derived from an EMBL/GenBank/DDBJ whole genome shotgun (WGS) entry which is preliminary data.</text>
</comment>
<feature type="chain" id="PRO_5015767361" evidence="1">
    <location>
        <begin position="22"/>
        <end position="544"/>
    </location>
</feature>
<dbReference type="SUPFAM" id="SSF52499">
    <property type="entry name" value="Isochorismatase-like hydrolases"/>
    <property type="match status" value="1"/>
</dbReference>
<dbReference type="Gene3D" id="3.40.50.850">
    <property type="entry name" value="Isochorismatase-like"/>
    <property type="match status" value="1"/>
</dbReference>
<gene>
    <name evidence="3" type="ORF">C5Y93_08560</name>
</gene>
<dbReference type="SUPFAM" id="SSF52317">
    <property type="entry name" value="Class I glutamine amidotransferase-like"/>
    <property type="match status" value="1"/>
</dbReference>
<dbReference type="Pfam" id="PF06283">
    <property type="entry name" value="ThuA"/>
    <property type="match status" value="1"/>
</dbReference>
<sequence length="544" mass="60367">MSSLRYLAGLIALLFALPLSAEDLSMTLRTQQETKPGSGRYHRLTREESWRPEHTAIIVCDMWNLHGCRNAVLRGQEFAPRLNDLLAKARAEGVTIIHAPSGCMGFYADHPARKRAQATPKAADVPEGITSWCYQIPSEEMDNYPLDQSDGGVDDDPEEHAAWAAELSKISDKPRTPWTRQTELLTIDPEQDFISDKGDEVWSILSAGEIDNVILTGVHTNMCVLGRPFGLRQLAQHGKNVVLMRDMTDTMYNPKSWPFVSHFTGTDRIVSHIEKYVCPTVTSDQILGGEAFTYAKDNRPHVVIVMAEDEYETNQTLPEFASSYLGKDFRVSYVYGSETERNDIPGLDEALESADVLLLSVRRRALPPQQMEAVRSYISAGKPVIGIRTACHAFGLRGASPPTGTETWEKFDPEVFGGNYHGHHNNKITSQVSVIEEAQESPLLTGISAEPFTQQGSLYQVSPLADGTSVLMTAAIEGQPAEPVAWTFTRADGGKSFFTSLGHKTDFDNPAFQRLLLNSVYWAAGREVPEAFDLTKYEPPMKKI</sequence>
<keyword evidence="1" id="KW-0732">Signal</keyword>
<evidence type="ECO:0000259" key="2">
    <source>
        <dbReference type="Pfam" id="PF06283"/>
    </source>
</evidence>
<organism evidence="3 4">
    <name type="scientific">Blastopirellula marina</name>
    <dbReference type="NCBI Taxonomy" id="124"/>
    <lineage>
        <taxon>Bacteria</taxon>
        <taxon>Pseudomonadati</taxon>
        <taxon>Planctomycetota</taxon>
        <taxon>Planctomycetia</taxon>
        <taxon>Pirellulales</taxon>
        <taxon>Pirellulaceae</taxon>
        <taxon>Blastopirellula</taxon>
    </lineage>
</organism>
<protein>
    <submittedName>
        <fullName evidence="3">Nicotinamidase</fullName>
    </submittedName>
</protein>
<dbReference type="InterPro" id="IPR036380">
    <property type="entry name" value="Isochorismatase-like_sf"/>
</dbReference>
<reference evidence="3 4" key="1">
    <citation type="submission" date="2018-02" db="EMBL/GenBank/DDBJ databases">
        <title>Comparative genomes isolates from brazilian mangrove.</title>
        <authorList>
            <person name="Araujo J.E."/>
            <person name="Taketani R.G."/>
            <person name="Silva M.C.P."/>
            <person name="Loureco M.V."/>
            <person name="Andreote F.D."/>
        </authorList>
    </citation>
    <scope>NUCLEOTIDE SEQUENCE [LARGE SCALE GENOMIC DNA]</scope>
    <source>
        <strain evidence="3 4">Nap-Phe MGV</strain>
    </source>
</reference>
<evidence type="ECO:0000256" key="1">
    <source>
        <dbReference type="SAM" id="SignalP"/>
    </source>
</evidence>
<dbReference type="AlphaFoldDB" id="A0A2S8GQ13"/>
<dbReference type="RefSeq" id="WP_105334995.1">
    <property type="nucleotide sequence ID" value="NZ_PUHZ01000009.1"/>
</dbReference>
<proteinExistence type="predicted"/>
<dbReference type="EMBL" id="PUHZ01000009">
    <property type="protein sequence ID" value="PQO46517.1"/>
    <property type="molecule type" value="Genomic_DNA"/>
</dbReference>